<dbReference type="PANTHER" id="PTHR37423">
    <property type="entry name" value="SOLUBLE LYTIC MUREIN TRANSGLYCOSYLASE-RELATED"/>
    <property type="match status" value="1"/>
</dbReference>
<dbReference type="PROSITE" id="PS51257">
    <property type="entry name" value="PROKAR_LIPOPROTEIN"/>
    <property type="match status" value="1"/>
</dbReference>
<dbReference type="PATRIC" id="fig|1579979.3.peg.991"/>
<dbReference type="Pfam" id="PF00497">
    <property type="entry name" value="SBP_bac_3"/>
    <property type="match status" value="1"/>
</dbReference>
<accession>A0A0K0XUI7</accession>
<dbReference type="InterPro" id="IPR001638">
    <property type="entry name" value="Solute-binding_3/MltF_N"/>
</dbReference>
<keyword evidence="3" id="KW-0998">Cell outer membrane</keyword>
<proteinExistence type="inferred from homology"/>
<protein>
    <submittedName>
        <fullName evidence="4">Transglycosylase SLT domain protein 3</fullName>
    </submittedName>
</protein>
<dbReference type="RefSeq" id="WP_049724988.1">
    <property type="nucleotide sequence ID" value="NZ_CP012154.1"/>
</dbReference>
<dbReference type="GO" id="GO:0009279">
    <property type="term" value="C:cell outer membrane"/>
    <property type="evidence" value="ECO:0007669"/>
    <property type="project" value="UniProtKB-SubCell"/>
</dbReference>
<comment type="subcellular location">
    <subcellularLocation>
        <location evidence="1">Cell outer membrane</location>
        <topology evidence="1">Peripheral membrane protein</topology>
    </subcellularLocation>
</comment>
<gene>
    <name evidence="4" type="ORF">WM2015_967</name>
</gene>
<dbReference type="CDD" id="cd13403">
    <property type="entry name" value="MLTF-like"/>
    <property type="match status" value="1"/>
</dbReference>
<dbReference type="EMBL" id="CP012154">
    <property type="protein sequence ID" value="AKS41348.1"/>
    <property type="molecule type" value="Genomic_DNA"/>
</dbReference>
<evidence type="ECO:0000256" key="2">
    <source>
        <dbReference type="ARBA" id="ARBA00007734"/>
    </source>
</evidence>
<evidence type="ECO:0000313" key="5">
    <source>
        <dbReference type="Proteomes" id="UP000066624"/>
    </source>
</evidence>
<name>A0A0K0XUI7_9GAMM</name>
<comment type="similarity">
    <text evidence="2">Belongs to the transglycosylase Slt family.</text>
</comment>
<dbReference type="OrthoDB" id="9815002at2"/>
<dbReference type="KEGG" id="wma:WM2015_967"/>
<dbReference type="SUPFAM" id="SSF53850">
    <property type="entry name" value="Periplasmic binding protein-like II"/>
    <property type="match status" value="1"/>
</dbReference>
<reference evidence="4 5" key="1">
    <citation type="submission" date="2015-07" db="EMBL/GenBank/DDBJ databases">
        <authorList>
            <person name="Noorani M."/>
        </authorList>
    </citation>
    <scope>NUCLEOTIDE SEQUENCE [LARGE SCALE GENOMIC DNA]</scope>
    <source>
        <strain evidence="4 5">KCTC 42284</strain>
    </source>
</reference>
<dbReference type="CDD" id="cd01009">
    <property type="entry name" value="PBP2_YfhD_N"/>
    <property type="match status" value="1"/>
</dbReference>
<dbReference type="STRING" id="1579979.WM2015_967"/>
<dbReference type="SUPFAM" id="SSF53955">
    <property type="entry name" value="Lysozyme-like"/>
    <property type="match status" value="1"/>
</dbReference>
<dbReference type="InterPro" id="IPR008258">
    <property type="entry name" value="Transglycosylase_SLT_dom_1"/>
</dbReference>
<dbReference type="Proteomes" id="UP000066624">
    <property type="component" value="Chromosome"/>
</dbReference>
<dbReference type="Gene3D" id="3.40.190.10">
    <property type="entry name" value="Periplasmic binding protein-like II"/>
    <property type="match status" value="2"/>
</dbReference>
<evidence type="ECO:0000313" key="4">
    <source>
        <dbReference type="EMBL" id="AKS41348.1"/>
    </source>
</evidence>
<dbReference type="SMART" id="SM00062">
    <property type="entry name" value="PBPb"/>
    <property type="match status" value="1"/>
</dbReference>
<organism evidence="4 5">
    <name type="scientific">Wenzhouxiangella marina</name>
    <dbReference type="NCBI Taxonomy" id="1579979"/>
    <lineage>
        <taxon>Bacteria</taxon>
        <taxon>Pseudomonadati</taxon>
        <taxon>Pseudomonadota</taxon>
        <taxon>Gammaproteobacteria</taxon>
        <taxon>Chromatiales</taxon>
        <taxon>Wenzhouxiangellaceae</taxon>
        <taxon>Wenzhouxiangella</taxon>
    </lineage>
</organism>
<keyword evidence="5" id="KW-1185">Reference proteome</keyword>
<keyword evidence="3" id="KW-0472">Membrane</keyword>
<dbReference type="PANTHER" id="PTHR37423:SF2">
    <property type="entry name" value="MEMBRANE-BOUND LYTIC MUREIN TRANSGLYCOSYLASE C"/>
    <property type="match status" value="1"/>
</dbReference>
<dbReference type="AlphaFoldDB" id="A0A0K0XUI7"/>
<dbReference type="Pfam" id="PF01464">
    <property type="entry name" value="SLT"/>
    <property type="match status" value="1"/>
</dbReference>
<sequence>MDHRIKLPAVLVAGLVALLTACGGSEPDDDLAEVLAPEVAEWTGDLEGMLERRQIRVLVPYSRTFFFIDADGTQRGLSQAFMEAFEARLNERYDTGPLPVRMVYIPVTRDRLIPWLLDGRGDVIVANLTVTEARASDVLFTEPVRRGVKEVLVSGPSSEPLASIDELAGRSVYVREQSSFHDSLIALNERFAERGLAPVDLELAPDHFETGDVLEMLSTGVVELAVADDHLARFWARVLPDLRVHEDLVLRSGGDLAFAVRPGSERLKDELDEFLETHRAGTLFGNIAFERYLEDTRWVLDPERDAQMRRFRELAGLFQRFGEEYELDWLLLIAQGYQESRLDHSARSPAGAVGIMQVLPATAVEMGVEDYTELEGNIRAGARYLRWMIDRYYADEPMDEDNRLLFALASYNAGPRRVRELRQEAEAEGLDPDVWFDNVEYIAARRIGRETVDYVSNIFKYHVAFRLIVSGRSAIDSPLHLDGV</sequence>
<evidence type="ECO:0000256" key="1">
    <source>
        <dbReference type="ARBA" id="ARBA00004339"/>
    </source>
</evidence>
<evidence type="ECO:0000256" key="3">
    <source>
        <dbReference type="ARBA" id="ARBA00023237"/>
    </source>
</evidence>
<dbReference type="InterPro" id="IPR023346">
    <property type="entry name" value="Lysozyme-like_dom_sf"/>
</dbReference>
<dbReference type="Gene3D" id="1.10.530.10">
    <property type="match status" value="1"/>
</dbReference>